<dbReference type="PROSITE" id="PS50089">
    <property type="entry name" value="ZF_RING_2"/>
    <property type="match status" value="1"/>
</dbReference>
<evidence type="ECO:0000256" key="14">
    <source>
        <dbReference type="SAM" id="Phobius"/>
    </source>
</evidence>
<dbReference type="CDD" id="cd16461">
    <property type="entry name" value="RING-H2_EL5-like"/>
    <property type="match status" value="1"/>
</dbReference>
<dbReference type="InterPro" id="IPR001841">
    <property type="entry name" value="Znf_RING"/>
</dbReference>
<dbReference type="PANTHER" id="PTHR46913:SF1">
    <property type="entry name" value="RING-H2 FINGER PROTEIN ATL16"/>
    <property type="match status" value="1"/>
</dbReference>
<protein>
    <recommendedName>
        <fullName evidence="4">RING-type E3 ubiquitin transferase</fullName>
        <ecNumber evidence="4">2.3.2.27</ecNumber>
    </recommendedName>
</protein>
<sequence>MLPHLHLASMSDAQNSPSYRGFPPSNDVYSRPNQLNATVFFPVIGVFLLLSGFIVLLYVCASRRSEYSYGFLIVRRRTTHSVSVSPAPQPQHNTGLDGAAVAMIPTLIYKSGCTDGLHTEGGVFECAVCLGEFRDNQKLRSLPFCKHIFHMDCIDKWFVAHSTCPICRTPVVSTSLRSNTEAKLQEIHICIETPQRTGSTHEAASSSTEFPFIVCNQSAAPGEPSQMVALEFPSPQANAVVFMVNTTPSFMRSHMARAARLPQPLRSASIRFPALPLESLRGTQTNRSIIGDMSEVSSSSTTNA</sequence>
<evidence type="ECO:0000259" key="15">
    <source>
        <dbReference type="PROSITE" id="PS50089"/>
    </source>
</evidence>
<dbReference type="Gene3D" id="3.30.40.10">
    <property type="entry name" value="Zinc/RING finger domain, C3HC4 (zinc finger)"/>
    <property type="match status" value="1"/>
</dbReference>
<dbReference type="GO" id="GO:0061630">
    <property type="term" value="F:ubiquitin protein ligase activity"/>
    <property type="evidence" value="ECO:0007669"/>
    <property type="project" value="UniProtKB-EC"/>
</dbReference>
<evidence type="ECO:0000256" key="11">
    <source>
        <dbReference type="ARBA" id="ARBA00022989"/>
    </source>
</evidence>
<gene>
    <name evidence="16" type="ORF">KP509_22G061200</name>
</gene>
<keyword evidence="12 14" id="KW-0472">Membrane</keyword>
<dbReference type="GO" id="GO:0016020">
    <property type="term" value="C:membrane"/>
    <property type="evidence" value="ECO:0007669"/>
    <property type="project" value="UniProtKB-SubCell"/>
</dbReference>
<keyword evidence="9" id="KW-0833">Ubl conjugation pathway</keyword>
<dbReference type="GO" id="GO:0008270">
    <property type="term" value="F:zinc ion binding"/>
    <property type="evidence" value="ECO:0007669"/>
    <property type="project" value="UniProtKB-KW"/>
</dbReference>
<evidence type="ECO:0000256" key="2">
    <source>
        <dbReference type="ARBA" id="ARBA00004167"/>
    </source>
</evidence>
<keyword evidence="10" id="KW-0862">Zinc</keyword>
<feature type="domain" description="RING-type" evidence="15">
    <location>
        <begin position="126"/>
        <end position="168"/>
    </location>
</feature>
<dbReference type="SMART" id="SM00184">
    <property type="entry name" value="RING"/>
    <property type="match status" value="1"/>
</dbReference>
<evidence type="ECO:0000256" key="4">
    <source>
        <dbReference type="ARBA" id="ARBA00012483"/>
    </source>
</evidence>
<comment type="caution">
    <text evidence="16">The sequence shown here is derived from an EMBL/GenBank/DDBJ whole genome shotgun (WGS) entry which is preliminary data.</text>
</comment>
<evidence type="ECO:0000256" key="5">
    <source>
        <dbReference type="ARBA" id="ARBA00022679"/>
    </source>
</evidence>
<feature type="transmembrane region" description="Helical" evidence="14">
    <location>
        <begin position="39"/>
        <end position="61"/>
    </location>
</feature>
<evidence type="ECO:0000313" key="16">
    <source>
        <dbReference type="EMBL" id="KAH7307480.1"/>
    </source>
</evidence>
<dbReference type="GO" id="GO:0016567">
    <property type="term" value="P:protein ubiquitination"/>
    <property type="evidence" value="ECO:0007669"/>
    <property type="project" value="InterPro"/>
</dbReference>
<dbReference type="SUPFAM" id="SSF57850">
    <property type="entry name" value="RING/U-box"/>
    <property type="match status" value="1"/>
</dbReference>
<dbReference type="AlphaFoldDB" id="A0A8T2S8L5"/>
<evidence type="ECO:0000256" key="10">
    <source>
        <dbReference type="ARBA" id="ARBA00022833"/>
    </source>
</evidence>
<dbReference type="InterPro" id="IPR013083">
    <property type="entry name" value="Znf_RING/FYVE/PHD"/>
</dbReference>
<evidence type="ECO:0000313" key="17">
    <source>
        <dbReference type="Proteomes" id="UP000825935"/>
    </source>
</evidence>
<evidence type="ECO:0000256" key="6">
    <source>
        <dbReference type="ARBA" id="ARBA00022692"/>
    </source>
</evidence>
<keyword evidence="8 13" id="KW-0863">Zinc-finger</keyword>
<dbReference type="Proteomes" id="UP000825935">
    <property type="component" value="Chromosome 22"/>
</dbReference>
<dbReference type="EC" id="2.3.2.27" evidence="4"/>
<reference evidence="16" key="1">
    <citation type="submission" date="2021-08" db="EMBL/GenBank/DDBJ databases">
        <title>WGS assembly of Ceratopteris richardii.</title>
        <authorList>
            <person name="Marchant D.B."/>
            <person name="Chen G."/>
            <person name="Jenkins J."/>
            <person name="Shu S."/>
            <person name="Leebens-Mack J."/>
            <person name="Grimwood J."/>
            <person name="Schmutz J."/>
            <person name="Soltis P."/>
            <person name="Soltis D."/>
            <person name="Chen Z.-H."/>
        </authorList>
    </citation>
    <scope>NUCLEOTIDE SEQUENCE</scope>
    <source>
        <strain evidence="16">Whitten #5841</strain>
        <tissue evidence="16">Leaf</tissue>
    </source>
</reference>
<evidence type="ECO:0000256" key="9">
    <source>
        <dbReference type="ARBA" id="ARBA00022786"/>
    </source>
</evidence>
<name>A0A8T2S8L5_CERRI</name>
<keyword evidence="17" id="KW-1185">Reference proteome</keyword>
<comment type="pathway">
    <text evidence="3">Protein modification; protein ubiquitination.</text>
</comment>
<keyword evidence="11 14" id="KW-1133">Transmembrane helix</keyword>
<dbReference type="FunFam" id="3.30.40.10:FF:000187">
    <property type="entry name" value="E3 ubiquitin-protein ligase ATL6"/>
    <property type="match status" value="1"/>
</dbReference>
<proteinExistence type="predicted"/>
<evidence type="ECO:0000256" key="3">
    <source>
        <dbReference type="ARBA" id="ARBA00004906"/>
    </source>
</evidence>
<keyword evidence="6 14" id="KW-0812">Transmembrane</keyword>
<dbReference type="OrthoDB" id="8062037at2759"/>
<evidence type="ECO:0000256" key="13">
    <source>
        <dbReference type="PROSITE-ProRule" id="PRU00175"/>
    </source>
</evidence>
<evidence type="ECO:0000256" key="7">
    <source>
        <dbReference type="ARBA" id="ARBA00022723"/>
    </source>
</evidence>
<keyword evidence="5" id="KW-0808">Transferase</keyword>
<dbReference type="Pfam" id="PF13639">
    <property type="entry name" value="zf-RING_2"/>
    <property type="match status" value="1"/>
</dbReference>
<evidence type="ECO:0000256" key="1">
    <source>
        <dbReference type="ARBA" id="ARBA00000900"/>
    </source>
</evidence>
<evidence type="ECO:0000256" key="8">
    <source>
        <dbReference type="ARBA" id="ARBA00022771"/>
    </source>
</evidence>
<accession>A0A8T2S8L5</accession>
<dbReference type="OMA" id="QEIHICI"/>
<evidence type="ECO:0000256" key="12">
    <source>
        <dbReference type="ARBA" id="ARBA00023136"/>
    </source>
</evidence>
<comment type="catalytic activity">
    <reaction evidence="1">
        <text>S-ubiquitinyl-[E2 ubiquitin-conjugating enzyme]-L-cysteine + [acceptor protein]-L-lysine = [E2 ubiquitin-conjugating enzyme]-L-cysteine + N(6)-ubiquitinyl-[acceptor protein]-L-lysine.</text>
        <dbReference type="EC" id="2.3.2.27"/>
    </reaction>
</comment>
<comment type="subcellular location">
    <subcellularLocation>
        <location evidence="2">Membrane</location>
        <topology evidence="2">Single-pass membrane protein</topology>
    </subcellularLocation>
</comment>
<dbReference type="InterPro" id="IPR044600">
    <property type="entry name" value="ATL1/ATL16-like"/>
</dbReference>
<organism evidence="16 17">
    <name type="scientific">Ceratopteris richardii</name>
    <name type="common">Triangle waterfern</name>
    <dbReference type="NCBI Taxonomy" id="49495"/>
    <lineage>
        <taxon>Eukaryota</taxon>
        <taxon>Viridiplantae</taxon>
        <taxon>Streptophyta</taxon>
        <taxon>Embryophyta</taxon>
        <taxon>Tracheophyta</taxon>
        <taxon>Polypodiopsida</taxon>
        <taxon>Polypodiidae</taxon>
        <taxon>Polypodiales</taxon>
        <taxon>Pteridineae</taxon>
        <taxon>Pteridaceae</taxon>
        <taxon>Parkerioideae</taxon>
        <taxon>Ceratopteris</taxon>
    </lineage>
</organism>
<dbReference type="EMBL" id="CM035427">
    <property type="protein sequence ID" value="KAH7307480.1"/>
    <property type="molecule type" value="Genomic_DNA"/>
</dbReference>
<dbReference type="PANTHER" id="PTHR46913">
    <property type="entry name" value="RING-H2 FINGER PROTEIN ATL16"/>
    <property type="match status" value="1"/>
</dbReference>
<keyword evidence="7" id="KW-0479">Metal-binding</keyword>